<gene>
    <name evidence="10" type="ORF">IZO911_LOCUS14038</name>
</gene>
<evidence type="ECO:0000313" key="10">
    <source>
        <dbReference type="EMBL" id="CAF0933979.1"/>
    </source>
</evidence>
<dbReference type="GO" id="GO:0008270">
    <property type="term" value="F:zinc ion binding"/>
    <property type="evidence" value="ECO:0007669"/>
    <property type="project" value="UniProtKB-KW"/>
</dbReference>
<dbReference type="InterPro" id="IPR019734">
    <property type="entry name" value="TPR_rpt"/>
</dbReference>
<dbReference type="PROSITE" id="PS50293">
    <property type="entry name" value="TPR_REGION"/>
    <property type="match status" value="1"/>
</dbReference>
<dbReference type="EMBL" id="CAJNOE010000115">
    <property type="protein sequence ID" value="CAF0933979.1"/>
    <property type="molecule type" value="Genomic_DNA"/>
</dbReference>
<evidence type="ECO:0000256" key="7">
    <source>
        <dbReference type="PROSITE-ProRule" id="PRU00134"/>
    </source>
</evidence>
<dbReference type="SMART" id="SM00028">
    <property type="entry name" value="TPR"/>
    <property type="match status" value="5"/>
</dbReference>
<dbReference type="PANTHER" id="PTHR11102:SF160">
    <property type="entry name" value="ERAD-ASSOCIATED E3 UBIQUITIN-PROTEIN LIGASE COMPONENT HRD3"/>
    <property type="match status" value="1"/>
</dbReference>
<evidence type="ECO:0000256" key="5">
    <source>
        <dbReference type="ARBA" id="ARBA00022833"/>
    </source>
</evidence>
<feature type="repeat" description="TPR" evidence="8">
    <location>
        <begin position="272"/>
        <end position="305"/>
    </location>
</feature>
<evidence type="ECO:0000256" key="1">
    <source>
        <dbReference type="ARBA" id="ARBA00022723"/>
    </source>
</evidence>
<dbReference type="Pfam" id="PF01753">
    <property type="entry name" value="zf-MYND"/>
    <property type="match status" value="1"/>
</dbReference>
<dbReference type="PANTHER" id="PTHR11102">
    <property type="entry name" value="SEL-1-LIKE PROTEIN"/>
    <property type="match status" value="1"/>
</dbReference>
<dbReference type="Pfam" id="PF18738">
    <property type="entry name" value="HEPN_DZIP3"/>
    <property type="match status" value="1"/>
</dbReference>
<dbReference type="SUPFAM" id="SSF48452">
    <property type="entry name" value="TPR-like"/>
    <property type="match status" value="2"/>
</dbReference>
<evidence type="ECO:0000256" key="4">
    <source>
        <dbReference type="ARBA" id="ARBA00022803"/>
    </source>
</evidence>
<dbReference type="Gene3D" id="1.25.40.10">
    <property type="entry name" value="Tetratricopeptide repeat domain"/>
    <property type="match status" value="3"/>
</dbReference>
<comment type="similarity">
    <text evidence="6">Belongs to the sel-1 family.</text>
</comment>
<dbReference type="InterPro" id="IPR041249">
    <property type="entry name" value="HEPN_DZIP3"/>
</dbReference>
<dbReference type="Gene3D" id="6.10.140.2220">
    <property type="match status" value="1"/>
</dbReference>
<dbReference type="Pfam" id="PF08238">
    <property type="entry name" value="Sel1"/>
    <property type="match status" value="5"/>
</dbReference>
<evidence type="ECO:0000256" key="2">
    <source>
        <dbReference type="ARBA" id="ARBA00022737"/>
    </source>
</evidence>
<dbReference type="PROSITE" id="PS01360">
    <property type="entry name" value="ZF_MYND_1"/>
    <property type="match status" value="1"/>
</dbReference>
<evidence type="ECO:0000313" key="11">
    <source>
        <dbReference type="Proteomes" id="UP000663860"/>
    </source>
</evidence>
<protein>
    <recommendedName>
        <fullName evidence="9">MYND-type domain-containing protein</fullName>
    </recommendedName>
</protein>
<dbReference type="InterPro" id="IPR002893">
    <property type="entry name" value="Znf_MYND"/>
</dbReference>
<dbReference type="SMART" id="SM00671">
    <property type="entry name" value="SEL1"/>
    <property type="match status" value="5"/>
</dbReference>
<keyword evidence="3 7" id="KW-0863">Zinc-finger</keyword>
<keyword evidence="5" id="KW-0862">Zinc</keyword>
<feature type="domain" description="MYND-type" evidence="9">
    <location>
        <begin position="1061"/>
        <end position="1100"/>
    </location>
</feature>
<comment type="caution">
    <text evidence="10">The sequence shown here is derived from an EMBL/GenBank/DDBJ whole genome shotgun (WGS) entry which is preliminary data.</text>
</comment>
<dbReference type="PROSITE" id="PS50865">
    <property type="entry name" value="ZF_MYND_2"/>
    <property type="match status" value="1"/>
</dbReference>
<dbReference type="InterPro" id="IPR050767">
    <property type="entry name" value="Sel1_AlgK"/>
</dbReference>
<dbReference type="InterPro" id="IPR006597">
    <property type="entry name" value="Sel1-like"/>
</dbReference>
<proteinExistence type="inferred from homology"/>
<keyword evidence="2" id="KW-0677">Repeat</keyword>
<name>A0A814C1G4_9BILA</name>
<dbReference type="Pfam" id="PF07719">
    <property type="entry name" value="TPR_2"/>
    <property type="match status" value="1"/>
</dbReference>
<reference evidence="10" key="1">
    <citation type="submission" date="2021-02" db="EMBL/GenBank/DDBJ databases">
        <authorList>
            <person name="Nowell W R."/>
        </authorList>
    </citation>
    <scope>NUCLEOTIDE SEQUENCE</scope>
</reference>
<evidence type="ECO:0000256" key="8">
    <source>
        <dbReference type="PROSITE-ProRule" id="PRU00339"/>
    </source>
</evidence>
<dbReference type="PROSITE" id="PS50005">
    <property type="entry name" value="TPR"/>
    <property type="match status" value="1"/>
</dbReference>
<keyword evidence="4 8" id="KW-0802">TPR repeat</keyword>
<evidence type="ECO:0000259" key="9">
    <source>
        <dbReference type="PROSITE" id="PS50865"/>
    </source>
</evidence>
<evidence type="ECO:0000256" key="3">
    <source>
        <dbReference type="ARBA" id="ARBA00022771"/>
    </source>
</evidence>
<dbReference type="InterPro" id="IPR013105">
    <property type="entry name" value="TPR_2"/>
</dbReference>
<dbReference type="SUPFAM" id="SSF144232">
    <property type="entry name" value="HIT/MYND zinc finger-like"/>
    <property type="match status" value="1"/>
</dbReference>
<dbReference type="Proteomes" id="UP000663860">
    <property type="component" value="Unassembled WGS sequence"/>
</dbReference>
<organism evidence="10 11">
    <name type="scientific">Adineta steineri</name>
    <dbReference type="NCBI Taxonomy" id="433720"/>
    <lineage>
        <taxon>Eukaryota</taxon>
        <taxon>Metazoa</taxon>
        <taxon>Spiralia</taxon>
        <taxon>Gnathifera</taxon>
        <taxon>Rotifera</taxon>
        <taxon>Eurotatoria</taxon>
        <taxon>Bdelloidea</taxon>
        <taxon>Adinetida</taxon>
        <taxon>Adinetidae</taxon>
        <taxon>Adineta</taxon>
    </lineage>
</organism>
<keyword evidence="1" id="KW-0479">Metal-binding</keyword>
<sequence>MSNISTNVRNYFKLELLIARSCVILRQLFKSRYCLFYKGKLWDDSTTCGKNYSANIIAKNKTKVNLTSVQKVSVNNGNSDEWDLTTLTALLLYIDRPKTLNKTQLQQLDNEDKVLTELRDIRNKLAHHASKSIDDVEFNQLWSQLTTILIALGVTDSELDKLKDNSVFDSCTQSINEGNVQEALRLNALGTQAHKDRKFSDAITLFTKATVLSGVSNHDRAVFYSNMSSSRLALYELKSGSSNKTEIDDPRDHRYRALQDAKQARNLWSTWWKGHFRVGKVYASSNEHEKAIQSFERALALDPTNEDVQKALDSSRLVYGQQLRQEHLDPRLEPKTMDEQLSELHQKMGVNPEHVRSGHSLIKKIDPSGADVVKAHKYEHGDIDIIQDYEQAAKYFAKAARQGNAEGIYNLARLTDLGLGVKKDHNLALKLYEQAASLPPKHPIFKVIPNLGVAEAEHALGLRYAEGISVHKDLPTASYWYQRAMEHDSGPAANNLALMYLHGTGVDKNLEKAEQLLELASRRGDSNAMFTLAELLVHKNDFKMAKIWYDRACESGNIVAQMNRNMFEEMLSDKKQFINCSSPNILQMVDAMKNVSDSLKPKGAVYKSTNKSYTYNYDILNEYANHGSITAKKMCDAREHYMEAFNILAHSETLAKKEEDLFVHQLAQCYRIEHIVVQIPSIKMRQRIEEIVDHVLHRNSLEFNVNNSQSDEDARICYAVLHMDSHALVAKFLEQCKEKYPKSIHFFELSATVHGWLDQYETAIYVANSGLKVDPDYYELLYYKAVALRLLDKDLNEAIEAYRTFLAAAPKDHRKVPESYYAMACCYIARLKDNGMIDKGMIDIVEKTYKEGEDAEKLQLPCFLPYDSNNKALVKSMFDAKSLLNTQSSPPIDLKLRLTDPHRVKLIQEHREWEAKTLKAINDPYYSLETGTHKPGVKQQTAKSFIGLKAISLKEMDPTKEHVYEGYVLSAKIIEVAYTWSPSIHLVIEDEHLDCERMFIYDFPQEQGHYLTSKVYTIGSKLNIINPYLRIGICDMKPLIRVDDFSSIIMQSESERVLNMCRCCGISDALNVCGKCKQARYCTKQCQTMDWELYGHKLLCKKL</sequence>
<dbReference type="AlphaFoldDB" id="A0A814C1G4"/>
<dbReference type="SUPFAM" id="SSF81901">
    <property type="entry name" value="HCP-like"/>
    <property type="match status" value="1"/>
</dbReference>
<dbReference type="InterPro" id="IPR011990">
    <property type="entry name" value="TPR-like_helical_dom_sf"/>
</dbReference>
<accession>A0A814C1G4</accession>
<evidence type="ECO:0000256" key="6">
    <source>
        <dbReference type="ARBA" id="ARBA00038101"/>
    </source>
</evidence>